<name>A0A061EFU5_THECC</name>
<dbReference type="PROSITE" id="PS50011">
    <property type="entry name" value="PROTEIN_KINASE_DOM"/>
    <property type="match status" value="1"/>
</dbReference>
<dbReference type="SUPFAM" id="SSF56112">
    <property type="entry name" value="Protein kinase-like (PK-like)"/>
    <property type="match status" value="1"/>
</dbReference>
<dbReference type="Pfam" id="PF00069">
    <property type="entry name" value="Pkinase"/>
    <property type="match status" value="1"/>
</dbReference>
<dbReference type="eggNOG" id="KOG1187">
    <property type="taxonomic scope" value="Eukaryota"/>
</dbReference>
<keyword evidence="8" id="KW-1185">Reference proteome</keyword>
<dbReference type="GO" id="GO:0004714">
    <property type="term" value="F:transmembrane receptor protein tyrosine kinase activity"/>
    <property type="evidence" value="ECO:0007669"/>
    <property type="project" value="InterPro"/>
</dbReference>
<dbReference type="HOGENOM" id="CLU_000288_21_4_1"/>
<evidence type="ECO:0000256" key="5">
    <source>
        <dbReference type="ARBA" id="ARBA00022840"/>
    </source>
</evidence>
<dbReference type="InterPro" id="IPR011009">
    <property type="entry name" value="Kinase-like_dom_sf"/>
</dbReference>
<dbReference type="OMA" id="QYLEIAC"/>
<evidence type="ECO:0000256" key="4">
    <source>
        <dbReference type="ARBA" id="ARBA00022777"/>
    </source>
</evidence>
<dbReference type="PANTHER" id="PTHR27003">
    <property type="entry name" value="OS07G0166700 PROTEIN"/>
    <property type="match status" value="1"/>
</dbReference>
<dbReference type="Gene3D" id="1.10.510.10">
    <property type="entry name" value="Transferase(Phosphotransferase) domain 1"/>
    <property type="match status" value="1"/>
</dbReference>
<dbReference type="EMBL" id="CM001882">
    <property type="protein sequence ID" value="EOY03766.1"/>
    <property type="molecule type" value="Genomic_DNA"/>
</dbReference>
<keyword evidence="3" id="KW-0547">Nucleotide-binding</keyword>
<dbReference type="InterPro" id="IPR000719">
    <property type="entry name" value="Prot_kinase_dom"/>
</dbReference>
<evidence type="ECO:0000313" key="7">
    <source>
        <dbReference type="EMBL" id="EOY03766.1"/>
    </source>
</evidence>
<dbReference type="PROSITE" id="PS00108">
    <property type="entry name" value="PROTEIN_KINASE_ST"/>
    <property type="match status" value="1"/>
</dbReference>
<dbReference type="GO" id="GO:0005886">
    <property type="term" value="C:plasma membrane"/>
    <property type="evidence" value="ECO:0000318"/>
    <property type="project" value="GO_Central"/>
</dbReference>
<dbReference type="InterPro" id="IPR045272">
    <property type="entry name" value="ANXUR1/2-like"/>
</dbReference>
<evidence type="ECO:0000313" key="8">
    <source>
        <dbReference type="Proteomes" id="UP000026915"/>
    </source>
</evidence>
<dbReference type="GO" id="GO:0004672">
    <property type="term" value="F:protein kinase activity"/>
    <property type="evidence" value="ECO:0000318"/>
    <property type="project" value="GO_Central"/>
</dbReference>
<organism evidence="7 8">
    <name type="scientific">Theobroma cacao</name>
    <name type="common">Cacao</name>
    <name type="synonym">Cocoa</name>
    <dbReference type="NCBI Taxonomy" id="3641"/>
    <lineage>
        <taxon>Eukaryota</taxon>
        <taxon>Viridiplantae</taxon>
        <taxon>Streptophyta</taxon>
        <taxon>Embryophyta</taxon>
        <taxon>Tracheophyta</taxon>
        <taxon>Spermatophyta</taxon>
        <taxon>Magnoliopsida</taxon>
        <taxon>eudicotyledons</taxon>
        <taxon>Gunneridae</taxon>
        <taxon>Pentapetalae</taxon>
        <taxon>rosids</taxon>
        <taxon>malvids</taxon>
        <taxon>Malvales</taxon>
        <taxon>Malvaceae</taxon>
        <taxon>Byttnerioideae</taxon>
        <taxon>Theobroma</taxon>
    </lineage>
</organism>
<dbReference type="SMART" id="SM00220">
    <property type="entry name" value="S_TKc"/>
    <property type="match status" value="1"/>
</dbReference>
<dbReference type="InterPro" id="IPR008271">
    <property type="entry name" value="Ser/Thr_kinase_AS"/>
</dbReference>
<feature type="domain" description="Protein kinase" evidence="6">
    <location>
        <begin position="59"/>
        <end position="309"/>
    </location>
</feature>
<dbReference type="GO" id="GO:0005524">
    <property type="term" value="F:ATP binding"/>
    <property type="evidence" value="ECO:0007669"/>
    <property type="project" value="UniProtKB-KW"/>
</dbReference>
<keyword evidence="2" id="KW-0808">Transferase</keyword>
<proteinExistence type="predicted"/>
<dbReference type="FunFam" id="3.30.200.20:FF:000039">
    <property type="entry name" value="receptor-like protein kinase FERONIA"/>
    <property type="match status" value="1"/>
</dbReference>
<evidence type="ECO:0000256" key="1">
    <source>
        <dbReference type="ARBA" id="ARBA00022527"/>
    </source>
</evidence>
<evidence type="ECO:0000259" key="6">
    <source>
        <dbReference type="PROSITE" id="PS50011"/>
    </source>
</evidence>
<dbReference type="GO" id="GO:0004674">
    <property type="term" value="F:protein serine/threonine kinase activity"/>
    <property type="evidence" value="ECO:0007669"/>
    <property type="project" value="UniProtKB-KW"/>
</dbReference>
<gene>
    <name evidence="7" type="ORF">TCM_018941</name>
</gene>
<reference evidence="7 8" key="1">
    <citation type="journal article" date="2013" name="Genome Biol.">
        <title>The genome sequence of the most widely cultivated cacao type and its use to identify candidate genes regulating pod color.</title>
        <authorList>
            <person name="Motamayor J.C."/>
            <person name="Mockaitis K."/>
            <person name="Schmutz J."/>
            <person name="Haiminen N."/>
            <person name="Iii D.L."/>
            <person name="Cornejo O."/>
            <person name="Findley S.D."/>
            <person name="Zheng P."/>
            <person name="Utro F."/>
            <person name="Royaert S."/>
            <person name="Saski C."/>
            <person name="Jenkins J."/>
            <person name="Podicheti R."/>
            <person name="Zhao M."/>
            <person name="Scheffler B.E."/>
            <person name="Stack J.C."/>
            <person name="Feltus F.A."/>
            <person name="Mustiga G.M."/>
            <person name="Amores F."/>
            <person name="Phillips W."/>
            <person name="Marelli J.P."/>
            <person name="May G.D."/>
            <person name="Shapiro H."/>
            <person name="Ma J."/>
            <person name="Bustamante C.D."/>
            <person name="Schnell R.J."/>
            <person name="Main D."/>
            <person name="Gilbert D."/>
            <person name="Parida L."/>
            <person name="Kuhn D.N."/>
        </authorList>
    </citation>
    <scope>NUCLEOTIDE SEQUENCE [LARGE SCALE GENOMIC DNA]</scope>
    <source>
        <strain evidence="8">cv. Matina 1-6</strain>
    </source>
</reference>
<evidence type="ECO:0000256" key="3">
    <source>
        <dbReference type="ARBA" id="ARBA00022741"/>
    </source>
</evidence>
<sequence>MGDALRSLLHFLKVLKQKLGKKKTHKSEAKPVRMPSPELPEDIYRQFSLAEVKAATNNFHQGSIIAEGGFGPVYRGAVNDGTMVVALKRLRSRSLQGVTEFQNEVQLQCQLRHPHLVSFIGFCHEDNEIILVYEYMSRGSLSYHLHREVYVPLGWKHRLQICIGAARGLHYLHTGVKHVVFHRDIKSSNILLDDKWSVESGGTCGYLAPEYMLHGLLTEKSNVFSFGVLLFEVLRGRKVCDATLPKNQPYILEWVIESVKEGTNYHVIDPYLKGTIAPECFKQYLEIACSCVHYEGNKRPTIGEVEVMLELALELQKQADSIMESINPHGEYMYEEASFRISVSDLDLYGYYYGSGCSSETDSN</sequence>
<dbReference type="InParanoid" id="A0A061EFU5"/>
<keyword evidence="5" id="KW-0067">ATP-binding</keyword>
<keyword evidence="4 7" id="KW-0418">Kinase</keyword>
<accession>A0A061EFU5</accession>
<evidence type="ECO:0000256" key="2">
    <source>
        <dbReference type="ARBA" id="ARBA00022679"/>
    </source>
</evidence>
<dbReference type="PANTHER" id="PTHR27003:SF278">
    <property type="entry name" value="RECEPTOR-LIKE PROTEIN KINASE ANXUR2"/>
    <property type="match status" value="1"/>
</dbReference>
<keyword evidence="1" id="KW-0723">Serine/threonine-protein kinase</keyword>
<protein>
    <submittedName>
        <fullName evidence="7">Malectin/receptor protein kinase family protein, putative</fullName>
    </submittedName>
</protein>
<dbReference type="Gene3D" id="3.30.200.20">
    <property type="entry name" value="Phosphorylase Kinase, domain 1"/>
    <property type="match status" value="1"/>
</dbReference>
<dbReference type="Gramene" id="EOY03766">
    <property type="protein sequence ID" value="EOY03766"/>
    <property type="gene ID" value="TCM_018941"/>
</dbReference>
<dbReference type="Proteomes" id="UP000026915">
    <property type="component" value="Chromosome 4"/>
</dbReference>
<dbReference type="AlphaFoldDB" id="A0A061EFU5"/>